<reference evidence="1 2" key="1">
    <citation type="submission" date="2019-09" db="EMBL/GenBank/DDBJ databases">
        <title>Paraburkholderia podalyriae sp. nov., A South African Podalyria-associated rhizobium.</title>
        <authorList>
            <person name="Mavima L."/>
            <person name="Beukes C.W."/>
            <person name="Palmer M."/>
            <person name="De Meyer S.E."/>
            <person name="James E.K."/>
            <person name="Maluk M."/>
            <person name="Avontuur J.R."/>
            <person name="Chan W.Y."/>
            <person name="Venter S.N."/>
            <person name="Steenkamp E.T."/>
        </authorList>
    </citation>
    <scope>NUCLEOTIDE SEQUENCE [LARGE SCALE GENOMIC DNA]</scope>
    <source>
        <strain evidence="1 2">WC7.3b</strain>
    </source>
</reference>
<sequence>MYVDPRVAHGRAKFDLNRSPRMFAEERRWKITDIIVKSLEDFAGTPNRRGLMRLLELQIAPRLERLGLEPYIGTLGDMEGLFVNFSTMSAEHGLREFQLRLTIPDLVLNSFASNTIKPHAVARCMQRNGVLSVAEIERETNIAFVFARVLRPLALLEKWKQTAVPTADGLFVGEISHADDVFMNTYIRPAASDRPSRWSGFAELFSVMPDWTAAQIHEGSDLLQWMINHILALRKTASLAERFPFLLEPYQALNDPLDATWDAARTSAESGTSPAPR</sequence>
<organism evidence="1 2">
    <name type="scientific">Paraburkholderia podalyriae</name>
    <dbReference type="NCBI Taxonomy" id="1938811"/>
    <lineage>
        <taxon>Bacteria</taxon>
        <taxon>Pseudomonadati</taxon>
        <taxon>Pseudomonadota</taxon>
        <taxon>Betaproteobacteria</taxon>
        <taxon>Burkholderiales</taxon>
        <taxon>Burkholderiaceae</taxon>
        <taxon>Paraburkholderia</taxon>
    </lineage>
</organism>
<dbReference type="EMBL" id="VZQQ01000038">
    <property type="protein sequence ID" value="MBC8750760.1"/>
    <property type="molecule type" value="Genomic_DNA"/>
</dbReference>
<gene>
    <name evidence="1" type="ORF">F6X42_30505</name>
</gene>
<evidence type="ECO:0000313" key="1">
    <source>
        <dbReference type="EMBL" id="MBC8750760.1"/>
    </source>
</evidence>
<evidence type="ECO:0000313" key="2">
    <source>
        <dbReference type="Proteomes" id="UP000736373"/>
    </source>
</evidence>
<dbReference type="Proteomes" id="UP000736373">
    <property type="component" value="Unassembled WGS sequence"/>
</dbReference>
<keyword evidence="2" id="KW-1185">Reference proteome</keyword>
<comment type="caution">
    <text evidence="1">The sequence shown here is derived from an EMBL/GenBank/DDBJ whole genome shotgun (WGS) entry which is preliminary data.</text>
</comment>
<protein>
    <submittedName>
        <fullName evidence="1">Uncharacterized protein</fullName>
    </submittedName>
</protein>
<name>A0ABR7PWV3_9BURK</name>
<accession>A0ABR7PWV3</accession>
<proteinExistence type="predicted"/>